<dbReference type="Gene3D" id="3.30.420.10">
    <property type="entry name" value="Ribonuclease H-like superfamily/Ribonuclease H"/>
    <property type="match status" value="1"/>
</dbReference>
<proteinExistence type="predicted"/>
<evidence type="ECO:0008006" key="3">
    <source>
        <dbReference type="Google" id="ProtNLM"/>
    </source>
</evidence>
<comment type="caution">
    <text evidence="1">The sequence shown here is derived from an EMBL/GenBank/DDBJ whole genome shotgun (WGS) entry which is preliminary data.</text>
</comment>
<keyword evidence="2" id="KW-1185">Reference proteome</keyword>
<accession>A0AAV8VX15</accession>
<evidence type="ECO:0000313" key="2">
    <source>
        <dbReference type="Proteomes" id="UP001159042"/>
    </source>
</evidence>
<dbReference type="EMBL" id="JANEYG010000027">
    <property type="protein sequence ID" value="KAJ8918176.1"/>
    <property type="molecule type" value="Genomic_DNA"/>
</dbReference>
<dbReference type="InterPro" id="IPR036397">
    <property type="entry name" value="RNaseH_sf"/>
</dbReference>
<dbReference type="Proteomes" id="UP001159042">
    <property type="component" value="Unassembled WGS sequence"/>
</dbReference>
<sequence length="83" mass="9317">MGTVRNIFYCWDGDVLEFLARQKEMELVWVPGHMRVPGNDRADQLARLEPGESCQGPKPILGISRGCMNGALNKWASQIIGMR</sequence>
<dbReference type="GO" id="GO:0003676">
    <property type="term" value="F:nucleic acid binding"/>
    <property type="evidence" value="ECO:0007669"/>
    <property type="project" value="InterPro"/>
</dbReference>
<dbReference type="SUPFAM" id="SSF53098">
    <property type="entry name" value="Ribonuclease H-like"/>
    <property type="match status" value="1"/>
</dbReference>
<name>A0AAV8VX15_9CUCU</name>
<evidence type="ECO:0000313" key="1">
    <source>
        <dbReference type="EMBL" id="KAJ8918176.1"/>
    </source>
</evidence>
<gene>
    <name evidence="1" type="ORF">NQ315_014042</name>
</gene>
<dbReference type="AlphaFoldDB" id="A0AAV8VX15"/>
<reference evidence="1 2" key="1">
    <citation type="journal article" date="2023" name="Insect Mol. Biol.">
        <title>Genome sequencing provides insights into the evolution of gene families encoding plant cell wall-degrading enzymes in longhorned beetles.</title>
        <authorList>
            <person name="Shin N.R."/>
            <person name="Okamura Y."/>
            <person name="Kirsch R."/>
            <person name="Pauchet Y."/>
        </authorList>
    </citation>
    <scope>NUCLEOTIDE SEQUENCE [LARGE SCALE GENOMIC DNA]</scope>
    <source>
        <strain evidence="1">EAD_L_NR</strain>
    </source>
</reference>
<organism evidence="1 2">
    <name type="scientific">Exocentrus adspersus</name>
    <dbReference type="NCBI Taxonomy" id="1586481"/>
    <lineage>
        <taxon>Eukaryota</taxon>
        <taxon>Metazoa</taxon>
        <taxon>Ecdysozoa</taxon>
        <taxon>Arthropoda</taxon>
        <taxon>Hexapoda</taxon>
        <taxon>Insecta</taxon>
        <taxon>Pterygota</taxon>
        <taxon>Neoptera</taxon>
        <taxon>Endopterygota</taxon>
        <taxon>Coleoptera</taxon>
        <taxon>Polyphaga</taxon>
        <taxon>Cucujiformia</taxon>
        <taxon>Chrysomeloidea</taxon>
        <taxon>Cerambycidae</taxon>
        <taxon>Lamiinae</taxon>
        <taxon>Acanthocinini</taxon>
        <taxon>Exocentrus</taxon>
    </lineage>
</organism>
<protein>
    <recommendedName>
        <fullName evidence="3">RNase H type-1 domain-containing protein</fullName>
    </recommendedName>
</protein>
<dbReference type="InterPro" id="IPR012337">
    <property type="entry name" value="RNaseH-like_sf"/>
</dbReference>